<evidence type="ECO:0000259" key="7">
    <source>
        <dbReference type="Pfam" id="PF00317"/>
    </source>
</evidence>
<dbReference type="GO" id="GO:0005524">
    <property type="term" value="F:ATP binding"/>
    <property type="evidence" value="ECO:0007669"/>
    <property type="project" value="InterPro"/>
</dbReference>
<name>A0A1S1H9H0_9SPHN</name>
<comment type="caution">
    <text evidence="9">The sequence shown here is derived from an EMBL/GenBank/DDBJ whole genome shotgun (WGS) entry which is preliminary data.</text>
</comment>
<evidence type="ECO:0000256" key="6">
    <source>
        <dbReference type="RuleBase" id="RU003410"/>
    </source>
</evidence>
<reference evidence="9 10" key="1">
    <citation type="submission" date="2016-09" db="EMBL/GenBank/DDBJ databases">
        <title>Metabolic pathway, cell adaptation mechanisms and a novel monoxygenase revealed through proteogenomic-transcription analysis of a Sphingomonas haloaromaticamans strain degrading the fungicide ortho-phenylphenol.</title>
        <authorList>
            <person name="Perruchon C."/>
            <person name="Papadopoulou E.S."/>
            <person name="Rousidou C."/>
            <person name="Vasileiadis S."/>
            <person name="Tanou G."/>
            <person name="Amoutzias G."/>
            <person name="Molassiotis A."/>
            <person name="Karpouzas D.G."/>
        </authorList>
    </citation>
    <scope>NUCLEOTIDE SEQUENCE [LARGE SCALE GENOMIC DNA]</scope>
    <source>
        <strain evidence="9 10">P3</strain>
    </source>
</reference>
<dbReference type="InterPro" id="IPR008926">
    <property type="entry name" value="RNR_R1-su_N"/>
</dbReference>
<evidence type="ECO:0000256" key="5">
    <source>
        <dbReference type="ARBA" id="ARBA00047754"/>
    </source>
</evidence>
<dbReference type="SUPFAM" id="SSF51998">
    <property type="entry name" value="PFL-like glycyl radical enzymes"/>
    <property type="match status" value="1"/>
</dbReference>
<protein>
    <recommendedName>
        <fullName evidence="2 6">Ribonucleoside-diphosphate reductase</fullName>
        <ecNumber evidence="2 6">1.17.4.1</ecNumber>
    </recommendedName>
</protein>
<evidence type="ECO:0000313" key="10">
    <source>
        <dbReference type="Proteomes" id="UP000179467"/>
    </source>
</evidence>
<dbReference type="InterPro" id="IPR000788">
    <property type="entry name" value="RNR_lg_C"/>
</dbReference>
<gene>
    <name evidence="9" type="primary">nrdZ</name>
    <name evidence="9" type="ORF">BHE75_00733</name>
</gene>
<evidence type="ECO:0000256" key="2">
    <source>
        <dbReference type="ARBA" id="ARBA00012274"/>
    </source>
</evidence>
<dbReference type="PANTHER" id="PTHR11573:SF6">
    <property type="entry name" value="RIBONUCLEOSIDE-DIPHOSPHATE REDUCTASE LARGE SUBUNIT"/>
    <property type="match status" value="1"/>
</dbReference>
<dbReference type="EMBL" id="MIPT01000001">
    <property type="protein sequence ID" value="OHT18757.1"/>
    <property type="molecule type" value="Genomic_DNA"/>
</dbReference>
<dbReference type="CDD" id="cd01679">
    <property type="entry name" value="RNR_I"/>
    <property type="match status" value="1"/>
</dbReference>
<dbReference type="AlphaFoldDB" id="A0A1S1H9H0"/>
<dbReference type="InterPro" id="IPR013509">
    <property type="entry name" value="RNR_lsu_N"/>
</dbReference>
<evidence type="ECO:0000259" key="8">
    <source>
        <dbReference type="Pfam" id="PF02867"/>
    </source>
</evidence>
<feature type="domain" description="Ribonucleotide reductase large subunit N-terminal" evidence="7">
    <location>
        <begin position="50"/>
        <end position="115"/>
    </location>
</feature>
<evidence type="ECO:0000313" key="9">
    <source>
        <dbReference type="EMBL" id="OHT18757.1"/>
    </source>
</evidence>
<dbReference type="Gene3D" id="3.20.70.20">
    <property type="match status" value="1"/>
</dbReference>
<dbReference type="InterPro" id="IPR039718">
    <property type="entry name" value="Rrm1"/>
</dbReference>
<evidence type="ECO:0000256" key="1">
    <source>
        <dbReference type="ARBA" id="ARBA00010406"/>
    </source>
</evidence>
<sequence>MDLSGSNNEAGASDVATTLEATRAEAGTDSPHGVLKRPYPVEVDHGRDALLTDFGKETLKDRYLLPGESYQDLFVRVASAYADDAAHAQRLYDYISKLWFMPATPVLSNGGTGRGLPISCYLNSVDDSLQAITEIWNENVWLASRGGGIGTYWGNVRGIGEPVGLNGKTSGIIPFVRVMDSLTLAISQGSLRRGSAACYLDISHPEIEEFLEIRKPSGDFNRKALNLHHGVLLTDAFMEAVRDGREWELTSPKDGSVRGKVDARSLFQKLVETRLATGEPYIVFADTVNRAMPKHHRELGLKVSTSNLCSEITLPTGRDHLGNDRTAVCCLSSLNLETWDEWNGDKQFIEDVMRFLDNVLTDYIDRAPPEMARAKYSAMRERSVGLGVMGFHSFLQARGLPFEGAMAKSWNLRMFKHIAAKAQEASMLLASERGACPDAEDRGVMERFSCKMAIAPTASISIICGGTSACIEPIPANIYTHKTLSGSFSIKNVHLQKLLQAKSKDSDAVWNSILEQGGSVQHLDFLNQEEKDTFKTSFEIDQRWLLELAADRTPYIDQATSLNLFIPADVEKWDLLMLHFRAWELGIKSLYYLRSKSIQRAGFAGGVEADNTPDLKKIELATTTDYDECLACQ</sequence>
<dbReference type="GO" id="GO:0005971">
    <property type="term" value="C:ribonucleoside-diphosphate reductase complex"/>
    <property type="evidence" value="ECO:0007669"/>
    <property type="project" value="TreeGrafter"/>
</dbReference>
<dbReference type="EC" id="1.17.4.1" evidence="2 6"/>
<dbReference type="GO" id="GO:0004748">
    <property type="term" value="F:ribonucleoside-diphosphate reductase activity, thioredoxin disulfide as acceptor"/>
    <property type="evidence" value="ECO:0007669"/>
    <property type="project" value="UniProtKB-EC"/>
</dbReference>
<dbReference type="PRINTS" id="PR01183">
    <property type="entry name" value="RIBORDTASEM1"/>
</dbReference>
<dbReference type="GO" id="GO:0009263">
    <property type="term" value="P:deoxyribonucleotide biosynthetic process"/>
    <property type="evidence" value="ECO:0007669"/>
    <property type="project" value="UniProtKB-KW"/>
</dbReference>
<evidence type="ECO:0000256" key="4">
    <source>
        <dbReference type="ARBA" id="ARBA00023116"/>
    </source>
</evidence>
<dbReference type="Pfam" id="PF02867">
    <property type="entry name" value="Ribonuc_red_lgC"/>
    <property type="match status" value="2"/>
</dbReference>
<dbReference type="PANTHER" id="PTHR11573">
    <property type="entry name" value="RIBONUCLEOSIDE-DIPHOSPHATE REDUCTASE LARGE CHAIN"/>
    <property type="match status" value="1"/>
</dbReference>
<accession>A0A1S1H9H0</accession>
<comment type="similarity">
    <text evidence="1 6">Belongs to the ribonucleoside diphosphate reductase large chain family.</text>
</comment>
<dbReference type="OrthoDB" id="9762933at2"/>
<keyword evidence="3 6" id="KW-0560">Oxidoreductase</keyword>
<dbReference type="NCBIfam" id="NF006577">
    <property type="entry name" value="PRK09102.1"/>
    <property type="match status" value="1"/>
</dbReference>
<feature type="domain" description="Ribonucleotide reductase large subunit C-terminal" evidence="8">
    <location>
        <begin position="119"/>
        <end position="438"/>
    </location>
</feature>
<dbReference type="RefSeq" id="WP_015459329.1">
    <property type="nucleotide sequence ID" value="NZ_MIPT01000001.1"/>
</dbReference>
<dbReference type="UniPathway" id="UPA00326"/>
<organism evidence="9 10">
    <name type="scientific">Edaphosphingomonas haloaromaticamans</name>
    <dbReference type="NCBI Taxonomy" id="653954"/>
    <lineage>
        <taxon>Bacteria</taxon>
        <taxon>Pseudomonadati</taxon>
        <taxon>Pseudomonadota</taxon>
        <taxon>Alphaproteobacteria</taxon>
        <taxon>Sphingomonadales</taxon>
        <taxon>Rhizorhabdaceae</taxon>
        <taxon>Edaphosphingomonas</taxon>
    </lineage>
</organism>
<keyword evidence="10" id="KW-1185">Reference proteome</keyword>
<dbReference type="Pfam" id="PF00317">
    <property type="entry name" value="Ribonuc_red_lgN"/>
    <property type="match status" value="1"/>
</dbReference>
<evidence type="ECO:0000256" key="3">
    <source>
        <dbReference type="ARBA" id="ARBA00023002"/>
    </source>
</evidence>
<comment type="catalytic activity">
    <reaction evidence="5 6">
        <text>a 2'-deoxyribonucleoside 5'-diphosphate + [thioredoxin]-disulfide + H2O = a ribonucleoside 5'-diphosphate + [thioredoxin]-dithiol</text>
        <dbReference type="Rhea" id="RHEA:23252"/>
        <dbReference type="Rhea" id="RHEA-COMP:10698"/>
        <dbReference type="Rhea" id="RHEA-COMP:10700"/>
        <dbReference type="ChEBI" id="CHEBI:15377"/>
        <dbReference type="ChEBI" id="CHEBI:29950"/>
        <dbReference type="ChEBI" id="CHEBI:50058"/>
        <dbReference type="ChEBI" id="CHEBI:57930"/>
        <dbReference type="ChEBI" id="CHEBI:73316"/>
        <dbReference type="EC" id="1.17.4.1"/>
    </reaction>
</comment>
<comment type="function">
    <text evidence="6">Provides the precursors necessary for DNA synthesis. Catalyzes the biosynthesis of deoxyribonucleotides from the corresponding ribonucleotides.</text>
</comment>
<keyword evidence="4 6" id="KW-0215">Deoxyribonucleotide synthesis</keyword>
<dbReference type="Proteomes" id="UP000179467">
    <property type="component" value="Unassembled WGS sequence"/>
</dbReference>
<proteinExistence type="inferred from homology"/>
<dbReference type="SUPFAM" id="SSF48168">
    <property type="entry name" value="R1 subunit of ribonucleotide reductase, N-terminal domain"/>
    <property type="match status" value="1"/>
</dbReference>
<feature type="domain" description="Ribonucleotide reductase large subunit C-terminal" evidence="8">
    <location>
        <begin position="447"/>
        <end position="593"/>
    </location>
</feature>